<keyword evidence="6 8" id="KW-0046">Antibiotic resistance</keyword>
<evidence type="ECO:0000256" key="3">
    <source>
        <dbReference type="ARBA" id="ARBA00012865"/>
    </source>
</evidence>
<evidence type="ECO:0000259" key="10">
    <source>
        <dbReference type="Pfam" id="PF00905"/>
    </source>
</evidence>
<dbReference type="NCBIfam" id="NF012161">
    <property type="entry name" value="bla_class_D_main"/>
    <property type="match status" value="1"/>
</dbReference>
<protein>
    <recommendedName>
        <fullName evidence="3 8">Beta-lactamase</fullName>
        <ecNumber evidence="3 8">3.5.2.6</ecNumber>
    </recommendedName>
</protein>
<evidence type="ECO:0000256" key="5">
    <source>
        <dbReference type="ARBA" id="ARBA00022801"/>
    </source>
</evidence>
<dbReference type="EMBL" id="JXDI01000002">
    <property type="protein sequence ID" value="KAF2407317.1"/>
    <property type="molecule type" value="Genomic_DNA"/>
</dbReference>
<sequence length="300" mass="32897">MLLKPIFFLAGLLLATPALAVELRTSPAIDEVFNKAEVSGTFVLYDASTQQWVGHNKKRAETRFTPASTFKIPNSLIGLHTGSVGGVDEVFYRHDGQPQMLTAWEKDMNLREAIATSNVKAYQVLARRVGLAPMQANLNALHYGNRVIGTSVETFWLDDSLRISAIEQVKFLTRLAQGKLPYPVSLQAEVREIIKLETGTTWRLYGKTGWAGKHDPGIGWFVGWVEQAGNIYVFALNIDVPRDSEPPALPTALAKRIEVAKASLAAAGVDFAPNPHTYRLNEMLPSVADKNAPAGSLQTD</sequence>
<dbReference type="EMBL" id="LT629704">
    <property type="protein sequence ID" value="SDN33091.1"/>
    <property type="molecule type" value="Genomic_DNA"/>
</dbReference>
<keyword evidence="4 9" id="KW-0732">Signal</keyword>
<gene>
    <name evidence="11" type="primary">bla</name>
    <name evidence="11" type="ORF">PSAN_42460</name>
    <name evidence="12" type="ORF">SAMN04490179_3697</name>
</gene>
<comment type="catalytic activity">
    <reaction evidence="1 8">
        <text>a beta-lactam + H2O = a substituted beta-amino acid</text>
        <dbReference type="Rhea" id="RHEA:20401"/>
        <dbReference type="ChEBI" id="CHEBI:15377"/>
        <dbReference type="ChEBI" id="CHEBI:35627"/>
        <dbReference type="ChEBI" id="CHEBI:140347"/>
        <dbReference type="EC" id="3.5.2.6"/>
    </reaction>
</comment>
<dbReference type="EC" id="3.5.2.6" evidence="3 8"/>
<feature type="modified residue" description="N6-carboxylysine" evidence="7">
    <location>
        <position position="71"/>
    </location>
</feature>
<evidence type="ECO:0000313" key="12">
    <source>
        <dbReference type="EMBL" id="SDN33091.1"/>
    </source>
</evidence>
<evidence type="ECO:0000256" key="7">
    <source>
        <dbReference type="PIRSR" id="PIRSR602137-50"/>
    </source>
</evidence>
<evidence type="ECO:0000313" key="14">
    <source>
        <dbReference type="Proteomes" id="UP000748067"/>
    </source>
</evidence>
<feature type="chain" id="PRO_5009246804" description="Beta-lactamase" evidence="9">
    <location>
        <begin position="21"/>
        <end position="300"/>
    </location>
</feature>
<dbReference type="Gene3D" id="3.40.710.10">
    <property type="entry name" value="DD-peptidase/beta-lactamase superfamily"/>
    <property type="match status" value="1"/>
</dbReference>
<evidence type="ECO:0000256" key="6">
    <source>
        <dbReference type="ARBA" id="ARBA00023251"/>
    </source>
</evidence>
<feature type="domain" description="Penicillin-binding protein transpeptidase" evidence="10">
    <location>
        <begin position="40"/>
        <end position="245"/>
    </location>
</feature>
<keyword evidence="5 8" id="KW-0378">Hydrolase</keyword>
<accession>A0A1H0AIB9</accession>
<evidence type="ECO:0000256" key="2">
    <source>
        <dbReference type="ARBA" id="ARBA00007898"/>
    </source>
</evidence>
<dbReference type="InterPro" id="IPR002137">
    <property type="entry name" value="Beta-lactam_class-D_AS"/>
</dbReference>
<dbReference type="PROSITE" id="PS00337">
    <property type="entry name" value="BETA_LACTAMASE_D"/>
    <property type="match status" value="1"/>
</dbReference>
<evidence type="ECO:0000256" key="4">
    <source>
        <dbReference type="ARBA" id="ARBA00022729"/>
    </source>
</evidence>
<dbReference type="GO" id="GO:0008658">
    <property type="term" value="F:penicillin binding"/>
    <property type="evidence" value="ECO:0007669"/>
    <property type="project" value="InterPro"/>
</dbReference>
<dbReference type="InterPro" id="IPR012338">
    <property type="entry name" value="Beta-lactam/transpept-like"/>
</dbReference>
<evidence type="ECO:0000256" key="8">
    <source>
        <dbReference type="RuleBase" id="RU361140"/>
    </source>
</evidence>
<dbReference type="AlphaFoldDB" id="A0A1H0AIB9"/>
<feature type="signal peptide" evidence="9">
    <location>
        <begin position="1"/>
        <end position="20"/>
    </location>
</feature>
<dbReference type="Pfam" id="PF00905">
    <property type="entry name" value="Transpeptidase"/>
    <property type="match status" value="1"/>
</dbReference>
<comment type="similarity">
    <text evidence="2 8">Belongs to the class-D beta-lactamase family.</text>
</comment>
<dbReference type="GO" id="GO:0046677">
    <property type="term" value="P:response to antibiotic"/>
    <property type="evidence" value="ECO:0007669"/>
    <property type="project" value="UniProtKB-UniRule"/>
</dbReference>
<name>A0A1H0AIB9_9PSED</name>
<feature type="active site" description="Acyl-ester intermediate" evidence="7">
    <location>
        <position position="68"/>
    </location>
</feature>
<reference evidence="11 14" key="1">
    <citation type="submission" date="2015-01" db="EMBL/GenBank/DDBJ databases">
        <title>Genome Sequence of Pseudomonas antarctica CMS 35.</title>
        <authorList>
            <person name="Voget S."/>
            <person name="Chow J."/>
            <person name="Daniel R."/>
            <person name="Streit W."/>
        </authorList>
    </citation>
    <scope>NUCLEOTIDE SEQUENCE [LARGE SCALE GENOMIC DNA]</scope>
    <source>
        <strain evidence="11 14">CMS 35</strain>
    </source>
</reference>
<proteinExistence type="inferred from homology"/>
<dbReference type="GO" id="GO:0017001">
    <property type="term" value="P:antibiotic catabolic process"/>
    <property type="evidence" value="ECO:0007669"/>
    <property type="project" value="InterPro"/>
</dbReference>
<keyword evidence="14" id="KW-1185">Reference proteome</keyword>
<dbReference type="Proteomes" id="UP000748067">
    <property type="component" value="Unassembled WGS sequence"/>
</dbReference>
<organism evidence="12 13">
    <name type="scientific">Pseudomonas antarctica</name>
    <dbReference type="NCBI Taxonomy" id="219572"/>
    <lineage>
        <taxon>Bacteria</taxon>
        <taxon>Pseudomonadati</taxon>
        <taxon>Pseudomonadota</taxon>
        <taxon>Gammaproteobacteria</taxon>
        <taxon>Pseudomonadales</taxon>
        <taxon>Pseudomonadaceae</taxon>
        <taxon>Pseudomonas</taxon>
    </lineage>
</organism>
<dbReference type="SUPFAM" id="SSF56601">
    <property type="entry name" value="beta-lactamase/transpeptidase-like"/>
    <property type="match status" value="1"/>
</dbReference>
<dbReference type="InterPro" id="IPR001460">
    <property type="entry name" value="PCN-bd_Tpept"/>
</dbReference>
<dbReference type="GO" id="GO:0008800">
    <property type="term" value="F:beta-lactamase activity"/>
    <property type="evidence" value="ECO:0007669"/>
    <property type="project" value="UniProtKB-UniRule"/>
</dbReference>
<reference evidence="12 13" key="2">
    <citation type="submission" date="2016-10" db="EMBL/GenBank/DDBJ databases">
        <authorList>
            <person name="de Groot N.N."/>
        </authorList>
    </citation>
    <scope>NUCLEOTIDE SEQUENCE [LARGE SCALE GENOMIC DNA]</scope>
    <source>
        <strain evidence="12 13">BS2772</strain>
    </source>
</reference>
<dbReference type="OrthoDB" id="9762883at2"/>
<evidence type="ECO:0000256" key="9">
    <source>
        <dbReference type="SAM" id="SignalP"/>
    </source>
</evidence>
<evidence type="ECO:0000313" key="11">
    <source>
        <dbReference type="EMBL" id="KAF2407317.1"/>
    </source>
</evidence>
<dbReference type="Proteomes" id="UP000182470">
    <property type="component" value="Chromosome I"/>
</dbReference>
<evidence type="ECO:0000313" key="13">
    <source>
        <dbReference type="Proteomes" id="UP000182470"/>
    </source>
</evidence>
<evidence type="ECO:0000256" key="1">
    <source>
        <dbReference type="ARBA" id="ARBA00001526"/>
    </source>
</evidence>